<sequence>MTHNSIGLAETGNIDAKAVTGGGKRKPSVRSHRAFPAMVAVWFAALLGIVCFLLPDALVETAVSAARVADYVPAAAAPLGQTARVALSIVTACAGGLIGFVLARIIAQPAAGRSVNARKETQYFISAHEELGEEGFDRPLGAYLPGGEMADHEMTIDEMADAEEADGTDACPPAAVFESEPSPVTAWAPEPTDHEVAPAAQNVETPRPPSAADILLAKPLPEMGMVELVERFALSLQRYNPPQSSDAASRQHPASAQEIFPADFMAGNPRRPFERPRIVADHGAATGDQTDFRANPAETANSAETGNPAETERALRDALAKLQRMSGAA</sequence>
<keyword evidence="2" id="KW-1133">Transmembrane helix</keyword>
<organism evidence="3 4">
    <name type="scientific">Allopontixanthobacter confluentis</name>
    <dbReference type="NCBI Taxonomy" id="1849021"/>
    <lineage>
        <taxon>Bacteria</taxon>
        <taxon>Pseudomonadati</taxon>
        <taxon>Pseudomonadota</taxon>
        <taxon>Alphaproteobacteria</taxon>
        <taxon>Sphingomonadales</taxon>
        <taxon>Erythrobacteraceae</taxon>
        <taxon>Allopontixanthobacter</taxon>
    </lineage>
</organism>
<accession>A0A6L7GIK4</accession>
<evidence type="ECO:0000313" key="3">
    <source>
        <dbReference type="EMBL" id="MXP15405.1"/>
    </source>
</evidence>
<feature type="transmembrane region" description="Helical" evidence="2">
    <location>
        <begin position="34"/>
        <end position="55"/>
    </location>
</feature>
<dbReference type="AlphaFoldDB" id="A0A6L7GIK4"/>
<dbReference type="EMBL" id="WTYU01000002">
    <property type="protein sequence ID" value="MXP15405.1"/>
    <property type="molecule type" value="Genomic_DNA"/>
</dbReference>
<dbReference type="RefSeq" id="WP_160601931.1">
    <property type="nucleotide sequence ID" value="NZ_WTYU01000002.1"/>
</dbReference>
<feature type="transmembrane region" description="Helical" evidence="2">
    <location>
        <begin position="85"/>
        <end position="107"/>
    </location>
</feature>
<gene>
    <name evidence="3" type="ORF">GRI44_11655</name>
</gene>
<keyword evidence="4" id="KW-1185">Reference proteome</keyword>
<evidence type="ECO:0000256" key="1">
    <source>
        <dbReference type="SAM" id="MobiDB-lite"/>
    </source>
</evidence>
<evidence type="ECO:0000256" key="2">
    <source>
        <dbReference type="SAM" id="Phobius"/>
    </source>
</evidence>
<evidence type="ECO:0000313" key="4">
    <source>
        <dbReference type="Proteomes" id="UP000473531"/>
    </source>
</evidence>
<keyword evidence="2" id="KW-0472">Membrane</keyword>
<proteinExistence type="predicted"/>
<comment type="caution">
    <text evidence="3">The sequence shown here is derived from an EMBL/GenBank/DDBJ whole genome shotgun (WGS) entry which is preliminary data.</text>
</comment>
<keyword evidence="2" id="KW-0812">Transmembrane</keyword>
<name>A0A6L7GIK4_9SPHN</name>
<feature type="region of interest" description="Disordered" evidence="1">
    <location>
        <begin position="279"/>
        <end position="312"/>
    </location>
</feature>
<dbReference type="Proteomes" id="UP000473531">
    <property type="component" value="Unassembled WGS sequence"/>
</dbReference>
<protein>
    <submittedName>
        <fullName evidence="3">Uncharacterized protein</fullName>
    </submittedName>
</protein>
<reference evidence="3 4" key="1">
    <citation type="submission" date="2019-12" db="EMBL/GenBank/DDBJ databases">
        <title>Genomic-based taxomic classification of the family Erythrobacteraceae.</title>
        <authorList>
            <person name="Xu L."/>
        </authorList>
    </citation>
    <scope>NUCLEOTIDE SEQUENCE [LARGE SCALE GENOMIC DNA]</scope>
    <source>
        <strain evidence="3 4">KCTC 52259</strain>
    </source>
</reference>
<dbReference type="OrthoDB" id="7505157at2"/>